<gene>
    <name evidence="1" type="ORF">PAPOLLO_LOCUS6431</name>
</gene>
<dbReference type="Proteomes" id="UP000691718">
    <property type="component" value="Unassembled WGS sequence"/>
</dbReference>
<comment type="caution">
    <text evidence="1">The sequence shown here is derived from an EMBL/GenBank/DDBJ whole genome shotgun (WGS) entry which is preliminary data.</text>
</comment>
<dbReference type="OrthoDB" id="7071878at2759"/>
<dbReference type="EMBL" id="CAJQZP010000419">
    <property type="protein sequence ID" value="CAG4960824.1"/>
    <property type="molecule type" value="Genomic_DNA"/>
</dbReference>
<reference evidence="1" key="1">
    <citation type="submission" date="2021-04" db="EMBL/GenBank/DDBJ databases">
        <authorList>
            <person name="Tunstrom K."/>
        </authorList>
    </citation>
    <scope>NUCLEOTIDE SEQUENCE</scope>
</reference>
<accession>A0A8S3WH66</accession>
<evidence type="ECO:0000313" key="2">
    <source>
        <dbReference type="Proteomes" id="UP000691718"/>
    </source>
</evidence>
<sequence>MMPKTYTSEESNTILFFVEADEDAAGNRIDKGLYILKDGKTKKLLENGRDAAASSNYSKDVCKRQDLQIRPEEKYNRKIRITEDGRKKVKMDDVLSARVIVLDYSNNLYFYGENKQLYFVNADGVKNIEDLLKNSNSVRLIKPPLVKENGIPYMSDNIAYIIYANGISEKADFNFESNVIPSAYGMEVTLIQYYAYHEKIYEHNVILFPFSGIN</sequence>
<keyword evidence="2" id="KW-1185">Reference proteome</keyword>
<organism evidence="1 2">
    <name type="scientific">Parnassius apollo</name>
    <name type="common">Apollo butterfly</name>
    <name type="synonym">Papilio apollo</name>
    <dbReference type="NCBI Taxonomy" id="110799"/>
    <lineage>
        <taxon>Eukaryota</taxon>
        <taxon>Metazoa</taxon>
        <taxon>Ecdysozoa</taxon>
        <taxon>Arthropoda</taxon>
        <taxon>Hexapoda</taxon>
        <taxon>Insecta</taxon>
        <taxon>Pterygota</taxon>
        <taxon>Neoptera</taxon>
        <taxon>Endopterygota</taxon>
        <taxon>Lepidoptera</taxon>
        <taxon>Glossata</taxon>
        <taxon>Ditrysia</taxon>
        <taxon>Papilionoidea</taxon>
        <taxon>Papilionidae</taxon>
        <taxon>Parnassiinae</taxon>
        <taxon>Parnassini</taxon>
        <taxon>Parnassius</taxon>
        <taxon>Parnassius</taxon>
    </lineage>
</organism>
<proteinExistence type="predicted"/>
<protein>
    <submittedName>
        <fullName evidence="1">(apollo) hypothetical protein</fullName>
    </submittedName>
</protein>
<name>A0A8S3WH66_PARAO</name>
<evidence type="ECO:0000313" key="1">
    <source>
        <dbReference type="EMBL" id="CAG4960824.1"/>
    </source>
</evidence>
<dbReference type="AlphaFoldDB" id="A0A8S3WH66"/>